<evidence type="ECO:0000313" key="3">
    <source>
        <dbReference type="EMBL" id="CAH9066830.1"/>
    </source>
</evidence>
<dbReference type="Pfam" id="PF23536">
    <property type="entry name" value="TraK_C"/>
    <property type="match status" value="1"/>
</dbReference>
<name>A0A9W4R4W3_PSEHA</name>
<evidence type="ECO:0000259" key="2">
    <source>
        <dbReference type="Pfam" id="PF23536"/>
    </source>
</evidence>
<evidence type="ECO:0000313" key="4">
    <source>
        <dbReference type="Proteomes" id="UP001152447"/>
    </source>
</evidence>
<protein>
    <recommendedName>
        <fullName evidence="2">TraK C-terminal domain-containing protein</fullName>
    </recommendedName>
</protein>
<feature type="domain" description="TraK C-terminal" evidence="2">
    <location>
        <begin position="189"/>
        <end position="288"/>
    </location>
</feature>
<dbReference type="AlphaFoldDB" id="A0A9W4R4W3"/>
<dbReference type="Proteomes" id="UP001152447">
    <property type="component" value="Unassembled WGS sequence"/>
</dbReference>
<reference evidence="3" key="1">
    <citation type="submission" date="2022-07" db="EMBL/GenBank/DDBJ databases">
        <authorList>
            <person name="Criscuolo A."/>
        </authorList>
    </citation>
    <scope>NUCLEOTIDE SEQUENCE</scope>
    <source>
        <strain evidence="3">CIP103197</strain>
    </source>
</reference>
<dbReference type="EMBL" id="CAMAPB010000132">
    <property type="protein sequence ID" value="CAH9066830.1"/>
    <property type="molecule type" value="Genomic_DNA"/>
</dbReference>
<organism evidence="3 4">
    <name type="scientific">Pseudoalteromonas haloplanktis</name>
    <name type="common">Alteromonas haloplanktis</name>
    <dbReference type="NCBI Taxonomy" id="228"/>
    <lineage>
        <taxon>Bacteria</taxon>
        <taxon>Pseudomonadati</taxon>
        <taxon>Pseudomonadota</taxon>
        <taxon>Gammaproteobacteria</taxon>
        <taxon>Alteromonadales</taxon>
        <taxon>Pseudoalteromonadaceae</taxon>
        <taxon>Pseudoalteromonas</taxon>
    </lineage>
</organism>
<evidence type="ECO:0000256" key="1">
    <source>
        <dbReference type="SAM" id="MobiDB-lite"/>
    </source>
</evidence>
<gene>
    <name evidence="3" type="ORF">PSEHALCIP103_03667</name>
</gene>
<comment type="caution">
    <text evidence="3">The sequence shown here is derived from an EMBL/GenBank/DDBJ whole genome shotgun (WGS) entry which is preliminary data.</text>
</comment>
<accession>A0A9W4R4W3</accession>
<proteinExistence type="predicted"/>
<feature type="region of interest" description="Disordered" evidence="1">
    <location>
        <begin position="1"/>
        <end position="37"/>
    </location>
</feature>
<sequence length="308" mass="34056">MKTISPGKEVERIGGSGSGVLDESGFPEYSKPKPSTQSIRAGNGYSFLDIVKSKYKPTQNLNGLKPGANIAIPVAVGLTNPIISNFKMVAARTHDEESVIELEDGRLYITLNSLKPVALMLFEEGVPESMINLTLVPMEAMPVVINVDVELTKSMIDKGSNHRSKIKEMEALANASDKNYRANEETGRIARIKQILKPIGKGEIPMGFSLSTDTRNTMPEPCGLSINQKVMQRIVGPREVVDVVRVRNNSNRAYTIREQSCESRDVIAVAIYNKALLQPGEATEVYILRDKMYKNTINTKSTRPRVYN</sequence>
<dbReference type="InterPro" id="IPR055397">
    <property type="entry name" value="TraK_C"/>
</dbReference>
<keyword evidence="4" id="KW-1185">Reference proteome</keyword>
<dbReference type="RefSeq" id="WP_262977452.1">
    <property type="nucleotide sequence ID" value="NZ_CAMAPB010000132.1"/>
</dbReference>